<dbReference type="Gene3D" id="3.40.630.30">
    <property type="match status" value="1"/>
</dbReference>
<feature type="domain" description="N-acetyltransferase" evidence="1">
    <location>
        <begin position="1"/>
        <end position="151"/>
    </location>
</feature>
<dbReference type="AlphaFoldDB" id="A0A974GVT0"/>
<reference evidence="2" key="1">
    <citation type="submission" date="2020-07" db="EMBL/GenBank/DDBJ databases">
        <title>Genomic analysis of a strain of Sedimentibacter Hydroxybenzoicus DSM7310.</title>
        <authorList>
            <person name="Ma S."/>
        </authorList>
    </citation>
    <scope>NUCLEOTIDE SEQUENCE</scope>
    <source>
        <strain evidence="2">DSM 7310</strain>
    </source>
</reference>
<dbReference type="InterPro" id="IPR000182">
    <property type="entry name" value="GNAT_dom"/>
</dbReference>
<evidence type="ECO:0000259" key="1">
    <source>
        <dbReference type="PROSITE" id="PS51186"/>
    </source>
</evidence>
<evidence type="ECO:0000313" key="2">
    <source>
        <dbReference type="EMBL" id="NYB73732.1"/>
    </source>
</evidence>
<accession>A0A974GVT0</accession>
<dbReference type="InterPro" id="IPR016181">
    <property type="entry name" value="Acyl_CoA_acyltransferase"/>
</dbReference>
<dbReference type="GO" id="GO:0016747">
    <property type="term" value="F:acyltransferase activity, transferring groups other than amino-acyl groups"/>
    <property type="evidence" value="ECO:0007669"/>
    <property type="project" value="InterPro"/>
</dbReference>
<dbReference type="SUPFAM" id="SSF55729">
    <property type="entry name" value="Acyl-CoA N-acyltransferases (Nat)"/>
    <property type="match status" value="1"/>
</dbReference>
<dbReference type="PROSITE" id="PS51186">
    <property type="entry name" value="GNAT"/>
    <property type="match status" value="1"/>
</dbReference>
<dbReference type="Proteomes" id="UP000611629">
    <property type="component" value="Unassembled WGS sequence"/>
</dbReference>
<evidence type="ECO:0000313" key="3">
    <source>
        <dbReference type="Proteomes" id="UP000611629"/>
    </source>
</evidence>
<dbReference type="EMBL" id="JACBNQ010000004">
    <property type="protein sequence ID" value="NYB73732.1"/>
    <property type="molecule type" value="Genomic_DNA"/>
</dbReference>
<organism evidence="2 3">
    <name type="scientific">Sedimentibacter hydroxybenzoicus DSM 7310</name>
    <dbReference type="NCBI Taxonomy" id="1123245"/>
    <lineage>
        <taxon>Bacteria</taxon>
        <taxon>Bacillati</taxon>
        <taxon>Bacillota</taxon>
        <taxon>Tissierellia</taxon>
        <taxon>Sedimentibacter</taxon>
    </lineage>
</organism>
<keyword evidence="3" id="KW-1185">Reference proteome</keyword>
<name>A0A974GVT0_SEDHY</name>
<gene>
    <name evidence="2" type="ORF">HZF24_06210</name>
</gene>
<comment type="caution">
    <text evidence="2">The sequence shown here is derived from an EMBL/GenBank/DDBJ whole genome shotgun (WGS) entry which is preliminary data.</text>
</comment>
<sequence length="196" mass="22608">METEDDWYDAELMTQRAFWNKHHLGCDEHYLVHKIRHHEDYLPELSRIAVKNGQVVGCIMYTKSRIVDGEDTHGIITFGPLCVEPKWQGYGVGEMLLRETMSLAANKGYKGIVIFGEPDYYPGIGFKTCDNFNITTSDGRNFDAFMAIELAEGSLKGIKGKFHYSEVFDNLPKEEVEEFNKRFPKLQKLKFPGQWD</sequence>
<dbReference type="Pfam" id="PF00583">
    <property type="entry name" value="Acetyltransf_1"/>
    <property type="match status" value="1"/>
</dbReference>
<proteinExistence type="predicted"/>
<protein>
    <submittedName>
        <fullName evidence="2">N-acetyltransferase</fullName>
    </submittedName>
</protein>
<dbReference type="CDD" id="cd04301">
    <property type="entry name" value="NAT_SF"/>
    <property type="match status" value="1"/>
</dbReference>